<dbReference type="InterPro" id="IPR027417">
    <property type="entry name" value="P-loop_NTPase"/>
</dbReference>
<dbReference type="AlphaFoldDB" id="A0A382GS70"/>
<dbReference type="Gene3D" id="3.40.50.300">
    <property type="entry name" value="P-loop containing nucleotide triphosphate hydrolases"/>
    <property type="match status" value="1"/>
</dbReference>
<dbReference type="GO" id="GO:0005524">
    <property type="term" value="F:ATP binding"/>
    <property type="evidence" value="ECO:0007669"/>
    <property type="project" value="UniProtKB-KW"/>
</dbReference>
<evidence type="ECO:0000259" key="4">
    <source>
        <dbReference type="SMART" id="SM00382"/>
    </source>
</evidence>
<name>A0A382GS70_9ZZZZ</name>
<dbReference type="Pfam" id="PF21328">
    <property type="entry name" value="Gp44_lid"/>
    <property type="match status" value="1"/>
</dbReference>
<dbReference type="EMBL" id="UINC01056988">
    <property type="protein sequence ID" value="SVB77674.1"/>
    <property type="molecule type" value="Genomic_DNA"/>
</dbReference>
<evidence type="ECO:0000313" key="5">
    <source>
        <dbReference type="EMBL" id="SVB77674.1"/>
    </source>
</evidence>
<dbReference type="GO" id="GO:0006281">
    <property type="term" value="P:DNA repair"/>
    <property type="evidence" value="ECO:0007669"/>
    <property type="project" value="TreeGrafter"/>
</dbReference>
<dbReference type="InterPro" id="IPR003593">
    <property type="entry name" value="AAA+_ATPase"/>
</dbReference>
<dbReference type="HAMAP" id="MF_04162">
    <property type="entry name" value="T4_Clamp_Loader_L"/>
    <property type="match status" value="1"/>
</dbReference>
<dbReference type="GO" id="GO:0003689">
    <property type="term" value="F:DNA clamp loader activity"/>
    <property type="evidence" value="ECO:0007669"/>
    <property type="project" value="InterPro"/>
</dbReference>
<keyword evidence="2" id="KW-0547">Nucleotide-binding</keyword>
<dbReference type="GO" id="GO:0016887">
    <property type="term" value="F:ATP hydrolysis activity"/>
    <property type="evidence" value="ECO:0007669"/>
    <property type="project" value="InterPro"/>
</dbReference>
<dbReference type="Gene3D" id="1.10.8.60">
    <property type="match status" value="1"/>
</dbReference>
<keyword evidence="1" id="KW-0235">DNA replication</keyword>
<dbReference type="Pfam" id="PF00004">
    <property type="entry name" value="AAA"/>
    <property type="match status" value="1"/>
</dbReference>
<organism evidence="5">
    <name type="scientific">marine metagenome</name>
    <dbReference type="NCBI Taxonomy" id="408172"/>
    <lineage>
        <taxon>unclassified sequences</taxon>
        <taxon>metagenomes</taxon>
        <taxon>ecological metagenomes</taxon>
    </lineage>
</organism>
<reference evidence="5" key="1">
    <citation type="submission" date="2018-05" db="EMBL/GenBank/DDBJ databases">
        <authorList>
            <person name="Lanie J.A."/>
            <person name="Ng W.-L."/>
            <person name="Kazmierczak K.M."/>
            <person name="Andrzejewski T.M."/>
            <person name="Davidsen T.M."/>
            <person name="Wayne K.J."/>
            <person name="Tettelin H."/>
            <person name="Glass J.I."/>
            <person name="Rusch D."/>
            <person name="Podicherti R."/>
            <person name="Tsui H.-C.T."/>
            <person name="Winkler M.E."/>
        </authorList>
    </citation>
    <scope>NUCLEOTIDE SEQUENCE</scope>
</reference>
<gene>
    <name evidence="5" type="ORF">METZ01_LOCUS230528</name>
</gene>
<dbReference type="InterPro" id="IPR050238">
    <property type="entry name" value="DNA_Rep/Repair_Clamp_Loader"/>
</dbReference>
<evidence type="ECO:0000256" key="2">
    <source>
        <dbReference type="ARBA" id="ARBA00022741"/>
    </source>
</evidence>
<evidence type="ECO:0000256" key="1">
    <source>
        <dbReference type="ARBA" id="ARBA00022705"/>
    </source>
</evidence>
<feature type="domain" description="AAA+ ATPase" evidence="4">
    <location>
        <begin position="36"/>
        <end position="157"/>
    </location>
</feature>
<dbReference type="PANTHER" id="PTHR11669:SF20">
    <property type="entry name" value="REPLICATION FACTOR C SUBUNIT 4"/>
    <property type="match status" value="1"/>
</dbReference>
<protein>
    <recommendedName>
        <fullName evidence="4">AAA+ ATPase domain-containing protein</fullName>
    </recommendedName>
</protein>
<accession>A0A382GS70</accession>
<sequence>MENFLWVEEFRPKKVADCVLLEPTKEVFQGFVDDGKIPNLLLSGGAGVGKTTIARAMCDEIGLDYLMINGSNEGRNIDTVRTLLQQYCSSVSMTGGRKVVIVDEADYMNAESVQPALRGFIEKFSANVSFIFTCNFRNRIIDPIHSRCSVIEFVIPRAEKPKLGQECLVRVKEILTEKGIKFDEKVLVELVLKHFPDMRRVINELQRYAAGGIIDAGILAQIGEINLLELMKALKEKHFSEVRKWVTQNADNDPVRIFRKIYDGIHEHLKDTSI</sequence>
<dbReference type="PANTHER" id="PTHR11669">
    <property type="entry name" value="REPLICATION FACTOR C / DNA POLYMERASE III GAMMA-TAU SUBUNIT"/>
    <property type="match status" value="1"/>
</dbReference>
<dbReference type="GO" id="GO:0006261">
    <property type="term" value="P:DNA-templated DNA replication"/>
    <property type="evidence" value="ECO:0007669"/>
    <property type="project" value="TreeGrafter"/>
</dbReference>
<dbReference type="SUPFAM" id="SSF52540">
    <property type="entry name" value="P-loop containing nucleoside triphosphate hydrolases"/>
    <property type="match status" value="1"/>
</dbReference>
<dbReference type="InterPro" id="IPR048815">
    <property type="entry name" value="Gp44_lid"/>
</dbReference>
<dbReference type="InterPro" id="IPR003959">
    <property type="entry name" value="ATPase_AAA_core"/>
</dbReference>
<dbReference type="SMART" id="SM00382">
    <property type="entry name" value="AAA"/>
    <property type="match status" value="1"/>
</dbReference>
<dbReference type="InterPro" id="IPR046388">
    <property type="entry name" value="T4_Clamp_Loader_L"/>
</dbReference>
<keyword evidence="3" id="KW-0067">ATP-binding</keyword>
<dbReference type="GO" id="GO:0005663">
    <property type="term" value="C:DNA replication factor C complex"/>
    <property type="evidence" value="ECO:0007669"/>
    <property type="project" value="TreeGrafter"/>
</dbReference>
<evidence type="ECO:0000256" key="3">
    <source>
        <dbReference type="ARBA" id="ARBA00022840"/>
    </source>
</evidence>
<proteinExistence type="inferred from homology"/>
<dbReference type="CDD" id="cd00009">
    <property type="entry name" value="AAA"/>
    <property type="match status" value="1"/>
</dbReference>
<dbReference type="Gene3D" id="1.20.272.10">
    <property type="match status" value="1"/>
</dbReference>
<feature type="non-terminal residue" evidence="5">
    <location>
        <position position="274"/>
    </location>
</feature>